<dbReference type="EC" id="2.7.13.3" evidence="1"/>
<dbReference type="Gene3D" id="3.30.565.10">
    <property type="entry name" value="Histidine kinase-like ATPase, C-terminal domain"/>
    <property type="match status" value="1"/>
</dbReference>
<name>A0A484ZJ67_9GAMM</name>
<dbReference type="Proteomes" id="UP000373449">
    <property type="component" value="Unassembled WGS sequence"/>
</dbReference>
<gene>
    <name evidence="1" type="primary">dcuS_1</name>
    <name evidence="1" type="ORF">NCTC12282_03239</name>
</gene>
<reference evidence="1 2" key="1">
    <citation type="submission" date="2019-03" db="EMBL/GenBank/DDBJ databases">
        <authorList>
            <consortium name="Pathogen Informatics"/>
        </authorList>
    </citation>
    <scope>NUCLEOTIDE SEQUENCE [LARGE SCALE GENOMIC DNA]</scope>
    <source>
        <strain evidence="1 2">NCTC12282</strain>
    </source>
</reference>
<accession>A0A484ZJ67</accession>
<evidence type="ECO:0000313" key="2">
    <source>
        <dbReference type="Proteomes" id="UP000373449"/>
    </source>
</evidence>
<protein>
    <submittedName>
        <fullName evidence="1">Sensor histidine kinase DcuS</fullName>
        <ecNumber evidence="1">2.7.13.3</ecNumber>
    </submittedName>
</protein>
<dbReference type="EMBL" id="CAADJA010000002">
    <property type="protein sequence ID" value="VFS48522.1"/>
    <property type="molecule type" value="Genomic_DNA"/>
</dbReference>
<dbReference type="AlphaFoldDB" id="A0A484ZJ67"/>
<dbReference type="InterPro" id="IPR036890">
    <property type="entry name" value="HATPase_C_sf"/>
</dbReference>
<keyword evidence="1" id="KW-0418">Kinase</keyword>
<proteinExistence type="predicted"/>
<keyword evidence="1" id="KW-0808">Transferase</keyword>
<sequence>MIQAPECGRKIAQMFQRGYSTKGKNRGIGLFLVSAALDKLNGTMDVSSNPAMA</sequence>
<dbReference type="SUPFAM" id="SSF55874">
    <property type="entry name" value="ATPase domain of HSP90 chaperone/DNA topoisomerase II/histidine kinase"/>
    <property type="match status" value="1"/>
</dbReference>
<organism evidence="1 2">
    <name type="scientific">Budvicia aquatica</name>
    <dbReference type="NCBI Taxonomy" id="82979"/>
    <lineage>
        <taxon>Bacteria</taxon>
        <taxon>Pseudomonadati</taxon>
        <taxon>Pseudomonadota</taxon>
        <taxon>Gammaproteobacteria</taxon>
        <taxon>Enterobacterales</taxon>
        <taxon>Budviciaceae</taxon>
        <taxon>Budvicia</taxon>
    </lineage>
</organism>
<dbReference type="GO" id="GO:0004673">
    <property type="term" value="F:protein histidine kinase activity"/>
    <property type="evidence" value="ECO:0007669"/>
    <property type="project" value="UniProtKB-EC"/>
</dbReference>
<evidence type="ECO:0000313" key="1">
    <source>
        <dbReference type="EMBL" id="VFS48522.1"/>
    </source>
</evidence>